<evidence type="ECO:0000313" key="3">
    <source>
        <dbReference type="Proteomes" id="UP000014023"/>
    </source>
</evidence>
<name>A0A9W5PYL2_BACCE</name>
<dbReference type="AlphaFoldDB" id="A0A9W5PYL2"/>
<evidence type="ECO:0000256" key="1">
    <source>
        <dbReference type="SAM" id="Phobius"/>
    </source>
</evidence>
<evidence type="ECO:0000313" key="2">
    <source>
        <dbReference type="EMBL" id="EOO61989.1"/>
    </source>
</evidence>
<gene>
    <name evidence="2" type="ORF">IKE_05779</name>
</gene>
<dbReference type="InterPro" id="IPR009086">
    <property type="entry name" value="Bacteriocin_AS48"/>
</dbReference>
<feature type="transmembrane region" description="Helical" evidence="1">
    <location>
        <begin position="28"/>
        <end position="50"/>
    </location>
</feature>
<keyword evidence="1" id="KW-0472">Membrane</keyword>
<sequence>MVMEIAAKFFLSISTAEAIVNAINNGMGIMTIIGLAGATYGWGAVAYPLIRGAVAKWGFKQAVNW</sequence>
<reference evidence="2 3" key="1">
    <citation type="submission" date="2012-12" db="EMBL/GenBank/DDBJ databases">
        <title>The Genome Sequence of Bacillus cereus VD196.</title>
        <authorList>
            <consortium name="The Broad Institute Genome Sequencing Platform"/>
            <consortium name="The Broad Institute Genome Sequencing Center for Infectious Disease"/>
            <person name="Feldgarden M."/>
            <person name="Van der Auwera G.A."/>
            <person name="Mahillon J."/>
            <person name="Duprez V."/>
            <person name="Timmery S."/>
            <person name="Mattelet C."/>
            <person name="Dierick K."/>
            <person name="Sun M."/>
            <person name="Yu Z."/>
            <person name="Zhu L."/>
            <person name="Hu X."/>
            <person name="Shank E.B."/>
            <person name="Swiecicka I."/>
            <person name="Hansen B.M."/>
            <person name="Andrup L."/>
            <person name="Walker B."/>
            <person name="Young S.K."/>
            <person name="Zeng Q."/>
            <person name="Gargeya S."/>
            <person name="Fitzgerald M."/>
            <person name="Haas B."/>
            <person name="Abouelleil A."/>
            <person name="Alvarado L."/>
            <person name="Arachchi H.M."/>
            <person name="Berlin A.M."/>
            <person name="Chapman S.B."/>
            <person name="Dewar J."/>
            <person name="Goldberg J."/>
            <person name="Griggs A."/>
            <person name="Gujja S."/>
            <person name="Hansen M."/>
            <person name="Howarth C."/>
            <person name="Imamovic A."/>
            <person name="Larimer J."/>
            <person name="McCowan C."/>
            <person name="Murphy C."/>
            <person name="Neiman D."/>
            <person name="Pearson M."/>
            <person name="Priest M."/>
            <person name="Roberts A."/>
            <person name="Saif S."/>
            <person name="Shea T."/>
            <person name="Sisk P."/>
            <person name="Sykes S."/>
            <person name="Wortman J."/>
            <person name="Nusbaum C."/>
            <person name="Birren B."/>
        </authorList>
    </citation>
    <scope>NUCLEOTIDE SEQUENCE [LARGE SCALE GENOMIC DNA]</scope>
    <source>
        <strain evidence="2 3">VD196</strain>
    </source>
</reference>
<proteinExistence type="predicted"/>
<keyword evidence="1" id="KW-1133">Transmembrane helix</keyword>
<dbReference type="Gene3D" id="1.20.225.10">
    <property type="entry name" value="Bacteriocin AS-48"/>
    <property type="match status" value="1"/>
</dbReference>
<organism evidence="2 3">
    <name type="scientific">Bacillus cereus VD196</name>
    <dbReference type="NCBI Taxonomy" id="1053243"/>
    <lineage>
        <taxon>Bacteria</taxon>
        <taxon>Bacillati</taxon>
        <taxon>Bacillota</taxon>
        <taxon>Bacilli</taxon>
        <taxon>Bacillales</taxon>
        <taxon>Bacillaceae</taxon>
        <taxon>Bacillus</taxon>
        <taxon>Bacillus cereus group</taxon>
    </lineage>
</organism>
<dbReference type="RefSeq" id="WP_016126025.1">
    <property type="nucleotide sequence ID" value="NZ_KB976269.1"/>
</dbReference>
<comment type="caution">
    <text evidence="2">The sequence shown here is derived from an EMBL/GenBank/DDBJ whole genome shotgun (WGS) entry which is preliminary data.</text>
</comment>
<protein>
    <submittedName>
        <fullName evidence="2">Uncharacterized protein</fullName>
    </submittedName>
</protein>
<keyword evidence="1" id="KW-0812">Transmembrane</keyword>
<dbReference type="Proteomes" id="UP000014023">
    <property type="component" value="Unassembled WGS sequence"/>
</dbReference>
<accession>A0A9W5PYL2</accession>
<dbReference type="EMBL" id="AHFL01000057">
    <property type="protein sequence ID" value="EOO61989.1"/>
    <property type="molecule type" value="Genomic_DNA"/>
</dbReference>